<accession>A0A845AIU0</accession>
<feature type="signal peptide" evidence="2">
    <location>
        <begin position="1"/>
        <end position="19"/>
    </location>
</feature>
<feature type="chain" id="PRO_5032415406" evidence="2">
    <location>
        <begin position="20"/>
        <end position="51"/>
    </location>
</feature>
<evidence type="ECO:0000313" key="3">
    <source>
        <dbReference type="EMBL" id="MXP28831.1"/>
    </source>
</evidence>
<feature type="compositionally biased region" description="Polar residues" evidence="1">
    <location>
        <begin position="24"/>
        <end position="41"/>
    </location>
</feature>
<evidence type="ECO:0000313" key="4">
    <source>
        <dbReference type="Proteomes" id="UP000439780"/>
    </source>
</evidence>
<dbReference type="Proteomes" id="UP000439780">
    <property type="component" value="Unassembled WGS sequence"/>
</dbReference>
<reference evidence="3 4" key="1">
    <citation type="submission" date="2019-12" db="EMBL/GenBank/DDBJ databases">
        <title>Genomic-based taxomic classification of the family Erythrobacteraceae.</title>
        <authorList>
            <person name="Xu L."/>
        </authorList>
    </citation>
    <scope>NUCLEOTIDE SEQUENCE [LARGE SCALE GENOMIC DNA]</scope>
    <source>
        <strain evidence="3 4">KEMB 9005-328</strain>
    </source>
</reference>
<feature type="compositionally biased region" description="Basic and acidic residues" evidence="1">
    <location>
        <begin position="42"/>
        <end position="51"/>
    </location>
</feature>
<keyword evidence="4" id="KW-1185">Reference proteome</keyword>
<evidence type="ECO:0000256" key="2">
    <source>
        <dbReference type="SAM" id="SignalP"/>
    </source>
</evidence>
<keyword evidence="2" id="KW-0732">Signal</keyword>
<gene>
    <name evidence="3" type="ORF">GRI58_08350</name>
</gene>
<proteinExistence type="predicted"/>
<organism evidence="3 4">
    <name type="scientific">Qipengyuania algicida</name>
    <dbReference type="NCBI Taxonomy" id="1836209"/>
    <lineage>
        <taxon>Bacteria</taxon>
        <taxon>Pseudomonadati</taxon>
        <taxon>Pseudomonadota</taxon>
        <taxon>Alphaproteobacteria</taxon>
        <taxon>Sphingomonadales</taxon>
        <taxon>Erythrobacteraceae</taxon>
        <taxon>Qipengyuania</taxon>
    </lineage>
</organism>
<name>A0A845AIU0_9SPHN</name>
<sequence length="51" mass="5326">MMTATGSFVALLAVSNARAALPSRASSYSSLKTGAQSQRSGISRERMFSEG</sequence>
<dbReference type="RefSeq" id="WP_160753103.1">
    <property type="nucleotide sequence ID" value="NZ_WTYA01000005.1"/>
</dbReference>
<comment type="caution">
    <text evidence="3">The sequence shown here is derived from an EMBL/GenBank/DDBJ whole genome shotgun (WGS) entry which is preliminary data.</text>
</comment>
<feature type="region of interest" description="Disordered" evidence="1">
    <location>
        <begin position="23"/>
        <end position="51"/>
    </location>
</feature>
<dbReference type="AlphaFoldDB" id="A0A845AIU0"/>
<evidence type="ECO:0000256" key="1">
    <source>
        <dbReference type="SAM" id="MobiDB-lite"/>
    </source>
</evidence>
<protein>
    <submittedName>
        <fullName evidence="3">Uncharacterized protein</fullName>
    </submittedName>
</protein>
<dbReference type="EMBL" id="WTYA01000005">
    <property type="protein sequence ID" value="MXP28831.1"/>
    <property type="molecule type" value="Genomic_DNA"/>
</dbReference>